<evidence type="ECO:0000313" key="2">
    <source>
        <dbReference type="EMBL" id="GAA2625951.1"/>
    </source>
</evidence>
<dbReference type="Proteomes" id="UP001501447">
    <property type="component" value="Unassembled WGS sequence"/>
</dbReference>
<dbReference type="InterPro" id="IPR036271">
    <property type="entry name" value="Tet_transcr_reg_TetR-rel_C_sf"/>
</dbReference>
<dbReference type="EMBL" id="BAAARJ010000015">
    <property type="protein sequence ID" value="GAA2625951.1"/>
    <property type="molecule type" value="Genomic_DNA"/>
</dbReference>
<sequence length="66" mass="6773">MANALSLLLDAGSAAGTVRHDVTGSTLLRALGGVCGMRATEGWLVEARQITALLFDGLRHGAPQSP</sequence>
<gene>
    <name evidence="2" type="ORF">GCM10009863_45890</name>
</gene>
<dbReference type="Pfam" id="PF21597">
    <property type="entry name" value="TetR_C_43"/>
    <property type="match status" value="1"/>
</dbReference>
<proteinExistence type="predicted"/>
<keyword evidence="3" id="KW-1185">Reference proteome</keyword>
<name>A0ABN3QGM4_9ACTN</name>
<evidence type="ECO:0000259" key="1">
    <source>
        <dbReference type="Pfam" id="PF21597"/>
    </source>
</evidence>
<organism evidence="2 3">
    <name type="scientific">Streptomyces axinellae</name>
    <dbReference type="NCBI Taxonomy" id="552788"/>
    <lineage>
        <taxon>Bacteria</taxon>
        <taxon>Bacillati</taxon>
        <taxon>Actinomycetota</taxon>
        <taxon>Actinomycetes</taxon>
        <taxon>Kitasatosporales</taxon>
        <taxon>Streptomycetaceae</taxon>
        <taxon>Streptomyces</taxon>
    </lineage>
</organism>
<accession>A0ABN3QGM4</accession>
<reference evidence="2 3" key="1">
    <citation type="journal article" date="2019" name="Int. J. Syst. Evol. Microbiol.">
        <title>The Global Catalogue of Microorganisms (GCM) 10K type strain sequencing project: providing services to taxonomists for standard genome sequencing and annotation.</title>
        <authorList>
            <consortium name="The Broad Institute Genomics Platform"/>
            <consortium name="The Broad Institute Genome Sequencing Center for Infectious Disease"/>
            <person name="Wu L."/>
            <person name="Ma J."/>
        </authorList>
    </citation>
    <scope>NUCLEOTIDE SEQUENCE [LARGE SCALE GENOMIC DNA]</scope>
    <source>
        <strain evidence="2 3">JCM 16373</strain>
    </source>
</reference>
<dbReference type="SUPFAM" id="SSF48498">
    <property type="entry name" value="Tetracyclin repressor-like, C-terminal domain"/>
    <property type="match status" value="1"/>
</dbReference>
<dbReference type="Gene3D" id="1.10.357.10">
    <property type="entry name" value="Tetracycline Repressor, domain 2"/>
    <property type="match status" value="1"/>
</dbReference>
<dbReference type="InterPro" id="IPR049445">
    <property type="entry name" value="TetR_SbtR-like_C"/>
</dbReference>
<protein>
    <recommendedName>
        <fullName evidence="1">Transcriptional regulator SbtR-like C-terminal domain-containing protein</fullName>
    </recommendedName>
</protein>
<evidence type="ECO:0000313" key="3">
    <source>
        <dbReference type="Proteomes" id="UP001501447"/>
    </source>
</evidence>
<comment type="caution">
    <text evidence="2">The sequence shown here is derived from an EMBL/GenBank/DDBJ whole genome shotgun (WGS) entry which is preliminary data.</text>
</comment>
<feature type="domain" description="Transcriptional regulator SbtR-like C-terminal" evidence="1">
    <location>
        <begin position="1"/>
        <end position="60"/>
    </location>
</feature>